<sequence length="462" mass="54095">MSSIMSDPEDYTYHHEDSVPINMDGTMSDPEESVQHHEDSIHINMDSTISDPEDSLRHHEDPVYYHEDSIHYHEDSIHYHEDPVYYLDDSVHEYEDFVHNHKDFILDHENFIHHPNHYVREYEDFVHEHKDSVLDHEDSDHESAFNNATSFPELFPNQPQKKGDNVPYRRPRFLIWGRCRFITRRLKFMIQMQGYLVRKTIFRGGEPKDMMKKLDQHRPSHVFIPVFPSDLDGWEKNKEEATITDIVEPLNLITCCWQRDIHCTVFISGDNYKYDESHPQGGRSFTEDDLANLTGDSLSKAHYHVSNIMSAYSNCLVLRLRLPIGYTDSPKNYLTQILTRERAVDIPNSCSVIPDLLPAAIVLAMNKETGVFNFTNPGAIRRDEILSMFINIVRPELRLEDFPGRPEYRDNASNCKLDTTKLTKTLAKYGHQVQEVHDALRELFEKMRADDNGTMLRWAFNE</sequence>
<dbReference type="Proteomes" id="UP001152049">
    <property type="component" value="Unassembled WGS sequence"/>
</dbReference>
<reference evidence="2" key="1">
    <citation type="submission" date="2022-09" db="EMBL/GenBank/DDBJ databases">
        <title>Fusarium specimens isolated from Avocado Roots.</title>
        <authorList>
            <person name="Stajich J."/>
            <person name="Roper C."/>
            <person name="Heimlech-Rivalta G."/>
        </authorList>
    </citation>
    <scope>NUCLEOTIDE SEQUENCE</scope>
    <source>
        <strain evidence="2">CF00136</strain>
    </source>
</reference>
<protein>
    <submittedName>
        <fullName evidence="2">Uncharacterized protein</fullName>
    </submittedName>
</protein>
<feature type="region of interest" description="Disordered" evidence="1">
    <location>
        <begin position="136"/>
        <end position="164"/>
    </location>
</feature>
<dbReference type="GO" id="GO:0048269">
    <property type="term" value="C:methionine adenosyltransferase complex"/>
    <property type="evidence" value="ECO:0007669"/>
    <property type="project" value="TreeGrafter"/>
</dbReference>
<evidence type="ECO:0000313" key="3">
    <source>
        <dbReference type="Proteomes" id="UP001152049"/>
    </source>
</evidence>
<keyword evidence="3" id="KW-1185">Reference proteome</keyword>
<organism evidence="2 3">
    <name type="scientific">Fusarium torreyae</name>
    <dbReference type="NCBI Taxonomy" id="1237075"/>
    <lineage>
        <taxon>Eukaryota</taxon>
        <taxon>Fungi</taxon>
        <taxon>Dikarya</taxon>
        <taxon>Ascomycota</taxon>
        <taxon>Pezizomycotina</taxon>
        <taxon>Sordariomycetes</taxon>
        <taxon>Hypocreomycetidae</taxon>
        <taxon>Hypocreales</taxon>
        <taxon>Nectriaceae</taxon>
        <taxon>Fusarium</taxon>
    </lineage>
</organism>
<name>A0A9W8S8J0_9HYPO</name>
<dbReference type="InterPro" id="IPR036291">
    <property type="entry name" value="NAD(P)-bd_dom_sf"/>
</dbReference>
<dbReference type="GO" id="GO:0006556">
    <property type="term" value="P:S-adenosylmethionine biosynthetic process"/>
    <property type="evidence" value="ECO:0007669"/>
    <property type="project" value="TreeGrafter"/>
</dbReference>
<evidence type="ECO:0000313" key="2">
    <source>
        <dbReference type="EMBL" id="KAJ4266228.1"/>
    </source>
</evidence>
<evidence type="ECO:0000256" key="1">
    <source>
        <dbReference type="SAM" id="MobiDB-lite"/>
    </source>
</evidence>
<dbReference type="Gene3D" id="3.40.50.720">
    <property type="entry name" value="NAD(P)-binding Rossmann-like Domain"/>
    <property type="match status" value="1"/>
</dbReference>
<proteinExistence type="predicted"/>
<feature type="region of interest" description="Disordered" evidence="1">
    <location>
        <begin position="1"/>
        <end position="38"/>
    </location>
</feature>
<dbReference type="AlphaFoldDB" id="A0A9W8S8J0"/>
<dbReference type="GO" id="GO:0048270">
    <property type="term" value="F:methionine adenosyltransferase regulator activity"/>
    <property type="evidence" value="ECO:0007669"/>
    <property type="project" value="TreeGrafter"/>
</dbReference>
<dbReference type="PANTHER" id="PTHR10491:SF4">
    <property type="entry name" value="METHIONINE ADENOSYLTRANSFERASE 2 SUBUNIT BETA"/>
    <property type="match status" value="1"/>
</dbReference>
<accession>A0A9W8S8J0</accession>
<comment type="caution">
    <text evidence="2">The sequence shown here is derived from an EMBL/GenBank/DDBJ whole genome shotgun (WGS) entry which is preliminary data.</text>
</comment>
<dbReference type="SUPFAM" id="SSF51735">
    <property type="entry name" value="NAD(P)-binding Rossmann-fold domains"/>
    <property type="match status" value="1"/>
</dbReference>
<dbReference type="OrthoDB" id="16464at2759"/>
<gene>
    <name evidence="2" type="ORF">NW762_004209</name>
</gene>
<dbReference type="PANTHER" id="PTHR10491">
    <property type="entry name" value="DTDP-4-DEHYDRORHAMNOSE REDUCTASE"/>
    <property type="match status" value="1"/>
</dbReference>
<dbReference type="EMBL" id="JAOQAZ010000005">
    <property type="protein sequence ID" value="KAJ4266228.1"/>
    <property type="molecule type" value="Genomic_DNA"/>
</dbReference>
<dbReference type="InterPro" id="IPR005913">
    <property type="entry name" value="dTDP_dehydrorham_reduct"/>
</dbReference>